<name>A0AAD0QKG8_9BACT</name>
<evidence type="ECO:0000256" key="2">
    <source>
        <dbReference type="ARBA" id="ARBA00005013"/>
    </source>
</evidence>
<comment type="similarity">
    <text evidence="3">Belongs to the DHNA family.</text>
</comment>
<evidence type="ECO:0000256" key="1">
    <source>
        <dbReference type="ARBA" id="ARBA00001353"/>
    </source>
</evidence>
<dbReference type="AlphaFoldDB" id="A0AAD0QKG8"/>
<evidence type="ECO:0000313" key="9">
    <source>
        <dbReference type="EMBL" id="AXK49588.1"/>
    </source>
</evidence>
<evidence type="ECO:0000256" key="6">
    <source>
        <dbReference type="ARBA" id="ARBA00023239"/>
    </source>
</evidence>
<comment type="pathway">
    <text evidence="2">Cofactor biosynthesis; tetrahydrofolate biosynthesis; 2-amino-4-hydroxy-6-hydroxymethyl-7,8-dihydropteridine diphosphate from 7,8-dihydroneopterin triphosphate: step 3/4.</text>
</comment>
<dbReference type="EC" id="4.1.2.25" evidence="4"/>
<evidence type="ECO:0000313" key="12">
    <source>
        <dbReference type="Proteomes" id="UP000289132"/>
    </source>
</evidence>
<dbReference type="GO" id="GO:0046656">
    <property type="term" value="P:folic acid biosynthetic process"/>
    <property type="evidence" value="ECO:0007669"/>
    <property type="project" value="UniProtKB-KW"/>
</dbReference>
<dbReference type="GO" id="GO:0005737">
    <property type="term" value="C:cytoplasm"/>
    <property type="evidence" value="ECO:0007669"/>
    <property type="project" value="TreeGrafter"/>
</dbReference>
<dbReference type="KEGG" id="atp:ATR_1765"/>
<keyword evidence="12" id="KW-1185">Reference proteome</keyword>
<dbReference type="RefSeq" id="WP_115429046.1">
    <property type="nucleotide sequence ID" value="NZ_CP031367.1"/>
</dbReference>
<evidence type="ECO:0000256" key="7">
    <source>
        <dbReference type="ARBA" id="ARBA00032903"/>
    </source>
</evidence>
<reference evidence="10 12" key="1">
    <citation type="submission" date="2017-10" db="EMBL/GenBank/DDBJ databases">
        <title>Genomics of the genus Arcobacter.</title>
        <authorList>
            <person name="Perez-Cataluna A."/>
            <person name="Figueras M.J."/>
        </authorList>
    </citation>
    <scope>NUCLEOTIDE SEQUENCE [LARGE SCALE GENOMIC DNA]</scope>
    <source>
        <strain evidence="10 12">LMG 25534</strain>
    </source>
</reference>
<feature type="domain" description="Dihydroneopterin aldolase/epimerase" evidence="8">
    <location>
        <begin position="3"/>
        <end position="103"/>
    </location>
</feature>
<keyword evidence="5" id="KW-0289">Folate biosynthesis</keyword>
<accession>A0AAD0QKG8</accession>
<dbReference type="PANTHER" id="PTHR42844:SF1">
    <property type="entry name" value="DIHYDRONEOPTERIN ALDOLASE 1-RELATED"/>
    <property type="match status" value="1"/>
</dbReference>
<gene>
    <name evidence="9" type="primary">folB</name>
    <name evidence="9" type="ORF">ATR_1765</name>
    <name evidence="10" type="ORF">CRU87_03955</name>
</gene>
<dbReference type="Pfam" id="PF02152">
    <property type="entry name" value="FolB"/>
    <property type="match status" value="1"/>
</dbReference>
<dbReference type="PANTHER" id="PTHR42844">
    <property type="entry name" value="DIHYDRONEOPTERIN ALDOLASE 1-RELATED"/>
    <property type="match status" value="1"/>
</dbReference>
<dbReference type="InterPro" id="IPR043133">
    <property type="entry name" value="GTP-CH-I_C/QueF"/>
</dbReference>
<comment type="catalytic activity">
    <reaction evidence="1">
        <text>7,8-dihydroneopterin = 6-hydroxymethyl-7,8-dihydropterin + glycolaldehyde</text>
        <dbReference type="Rhea" id="RHEA:10540"/>
        <dbReference type="ChEBI" id="CHEBI:17001"/>
        <dbReference type="ChEBI" id="CHEBI:17071"/>
        <dbReference type="ChEBI" id="CHEBI:44841"/>
        <dbReference type="EC" id="4.1.2.25"/>
    </reaction>
</comment>
<protein>
    <recommendedName>
        <fullName evidence="4">dihydroneopterin aldolase</fullName>
        <ecNumber evidence="4">4.1.2.25</ecNumber>
    </recommendedName>
    <alternativeName>
        <fullName evidence="7">7,8-dihydroneopterin aldolase</fullName>
    </alternativeName>
</protein>
<dbReference type="GO" id="GO:0004150">
    <property type="term" value="F:dihydroneopterin aldolase activity"/>
    <property type="evidence" value="ECO:0007669"/>
    <property type="project" value="UniProtKB-EC"/>
</dbReference>
<dbReference type="NCBIfam" id="TIGR00526">
    <property type="entry name" value="folB_dom"/>
    <property type="match status" value="1"/>
</dbReference>
<dbReference type="SMART" id="SM00905">
    <property type="entry name" value="FolB"/>
    <property type="match status" value="1"/>
</dbReference>
<reference evidence="9 11" key="2">
    <citation type="submission" date="2018-07" db="EMBL/GenBank/DDBJ databases">
        <title>Complete genome of the Arcobacter trophiarum type strain LMG 25534.</title>
        <authorList>
            <person name="Miller W.G."/>
            <person name="Yee E."/>
        </authorList>
    </citation>
    <scope>NUCLEOTIDE SEQUENCE [LARGE SCALE GENOMIC DNA]</scope>
    <source>
        <strain evidence="9 11">LMG 25534</strain>
    </source>
</reference>
<dbReference type="EMBL" id="PDKD01000004">
    <property type="protein sequence ID" value="RXJ92263.1"/>
    <property type="molecule type" value="Genomic_DNA"/>
</dbReference>
<evidence type="ECO:0000256" key="4">
    <source>
        <dbReference type="ARBA" id="ARBA00013043"/>
    </source>
</evidence>
<evidence type="ECO:0000259" key="8">
    <source>
        <dbReference type="SMART" id="SM00905"/>
    </source>
</evidence>
<evidence type="ECO:0000313" key="11">
    <source>
        <dbReference type="Proteomes" id="UP000254504"/>
    </source>
</evidence>
<dbReference type="SUPFAM" id="SSF55620">
    <property type="entry name" value="Tetrahydrobiopterin biosynthesis enzymes-like"/>
    <property type="match status" value="1"/>
</dbReference>
<evidence type="ECO:0000256" key="5">
    <source>
        <dbReference type="ARBA" id="ARBA00022909"/>
    </source>
</evidence>
<dbReference type="Proteomes" id="UP000289132">
    <property type="component" value="Unassembled WGS sequence"/>
</dbReference>
<dbReference type="InterPro" id="IPR006156">
    <property type="entry name" value="Dihydroneopterin_aldolase"/>
</dbReference>
<dbReference type="Proteomes" id="UP000254504">
    <property type="component" value="Chromosome"/>
</dbReference>
<organism evidence="9 11">
    <name type="scientific">Aliarcobacter trophiarum LMG 25534</name>
    <dbReference type="NCBI Taxonomy" id="1032241"/>
    <lineage>
        <taxon>Bacteria</taxon>
        <taxon>Pseudomonadati</taxon>
        <taxon>Campylobacterota</taxon>
        <taxon>Epsilonproteobacteria</taxon>
        <taxon>Campylobacterales</taxon>
        <taxon>Arcobacteraceae</taxon>
        <taxon>Aliarcobacter</taxon>
    </lineage>
</organism>
<evidence type="ECO:0000256" key="3">
    <source>
        <dbReference type="ARBA" id="ARBA00005708"/>
    </source>
</evidence>
<keyword evidence="6 9" id="KW-0456">Lyase</keyword>
<sequence>MTIEVENLTFKCIVGILDFERKKKQRVIINLSFDYSFSENNFIDYAEVVNLVKKTMKENKFELLEDAIITINKLLEDSYCVKNIKLKISKPNILKNCIVSLSS</sequence>
<evidence type="ECO:0000313" key="10">
    <source>
        <dbReference type="EMBL" id="RXJ92263.1"/>
    </source>
</evidence>
<dbReference type="EMBL" id="CP031367">
    <property type="protein sequence ID" value="AXK49588.1"/>
    <property type="molecule type" value="Genomic_DNA"/>
</dbReference>
<dbReference type="InterPro" id="IPR006157">
    <property type="entry name" value="FolB_dom"/>
</dbReference>
<proteinExistence type="inferred from homology"/>
<dbReference type="Gene3D" id="3.30.1130.10">
    <property type="match status" value="1"/>
</dbReference>